<gene>
    <name evidence="2" type="ORF">Lokhon_02357</name>
</gene>
<evidence type="ECO:0000313" key="2">
    <source>
        <dbReference type="EMBL" id="EYD70716.1"/>
    </source>
</evidence>
<protein>
    <submittedName>
        <fullName evidence="2">Uncharacterized protein</fullName>
    </submittedName>
</protein>
<reference evidence="2 3" key="1">
    <citation type="submission" date="2013-03" db="EMBL/GenBank/DDBJ databases">
        <authorList>
            <person name="Fiebig A."/>
            <person name="Goeker M."/>
            <person name="Klenk H.-P.P."/>
        </authorList>
    </citation>
    <scope>NUCLEOTIDE SEQUENCE [LARGE SCALE GENOMIC DNA]</scope>
    <source>
        <strain evidence="2 3">DSM 17492</strain>
    </source>
</reference>
<keyword evidence="3" id="KW-1185">Reference proteome</keyword>
<comment type="caution">
    <text evidence="2">The sequence shown here is derived from an EMBL/GenBank/DDBJ whole genome shotgun (WGS) entry which is preliminary data.</text>
</comment>
<dbReference type="PATRIC" id="fig|1122180.6.peg.2335"/>
<accession>A0A017H8K9</accession>
<organism evidence="2 3">
    <name type="scientific">Limimaricola hongkongensis DSM 17492</name>
    <dbReference type="NCBI Taxonomy" id="1122180"/>
    <lineage>
        <taxon>Bacteria</taxon>
        <taxon>Pseudomonadati</taxon>
        <taxon>Pseudomonadota</taxon>
        <taxon>Alphaproteobacteria</taxon>
        <taxon>Rhodobacterales</taxon>
        <taxon>Paracoccaceae</taxon>
        <taxon>Limimaricola</taxon>
    </lineage>
</organism>
<dbReference type="EMBL" id="APGJ01000007">
    <property type="protein sequence ID" value="EYD70716.1"/>
    <property type="molecule type" value="Genomic_DNA"/>
</dbReference>
<dbReference type="HOGENOM" id="CLU_2825980_0_0_5"/>
<name>A0A017H8K9_9RHOB</name>
<sequence>MGLHRAVSAAGLSAPSRESAKRCEARRHLARRMRQARPRARETLDRHGGCGLNGSSAQGNRGGDRP</sequence>
<proteinExistence type="predicted"/>
<evidence type="ECO:0000256" key="1">
    <source>
        <dbReference type="SAM" id="MobiDB-lite"/>
    </source>
</evidence>
<evidence type="ECO:0000313" key="3">
    <source>
        <dbReference type="Proteomes" id="UP000025047"/>
    </source>
</evidence>
<feature type="region of interest" description="Disordered" evidence="1">
    <location>
        <begin position="1"/>
        <end position="66"/>
    </location>
</feature>
<feature type="compositionally biased region" description="Basic residues" evidence="1">
    <location>
        <begin position="28"/>
        <end position="38"/>
    </location>
</feature>
<dbReference type="AlphaFoldDB" id="A0A017H8K9"/>
<dbReference type="STRING" id="1122180.Lokhon_02357"/>
<feature type="compositionally biased region" description="Basic and acidic residues" evidence="1">
    <location>
        <begin position="18"/>
        <end position="27"/>
    </location>
</feature>
<dbReference type="Proteomes" id="UP000025047">
    <property type="component" value="Unassembled WGS sequence"/>
</dbReference>
<feature type="compositionally biased region" description="Basic and acidic residues" evidence="1">
    <location>
        <begin position="39"/>
        <end position="48"/>
    </location>
</feature>